<evidence type="ECO:0000256" key="5">
    <source>
        <dbReference type="ARBA" id="ARBA00022764"/>
    </source>
</evidence>
<evidence type="ECO:0000256" key="3">
    <source>
        <dbReference type="ARBA" id="ARBA00009284"/>
    </source>
</evidence>
<accession>A0ABV8UMA4</accession>
<dbReference type="InterPro" id="IPR014438">
    <property type="entry name" value="Glucan_biosyn_MdoG/MdoD"/>
</dbReference>
<comment type="caution">
    <text evidence="7">The sequence shown here is derived from an EMBL/GenBank/DDBJ whole genome shotgun (WGS) entry which is preliminary data.</text>
</comment>
<dbReference type="InterPro" id="IPR013783">
    <property type="entry name" value="Ig-like_fold"/>
</dbReference>
<dbReference type="PANTHER" id="PTHR30504:SF3">
    <property type="entry name" value="GLUCANS BIOSYNTHESIS PROTEIN D"/>
    <property type="match status" value="1"/>
</dbReference>
<proteinExistence type="inferred from homology"/>
<dbReference type="InterPro" id="IPR006311">
    <property type="entry name" value="TAT_signal"/>
</dbReference>
<dbReference type="Pfam" id="PF04349">
    <property type="entry name" value="MdoG"/>
    <property type="match status" value="1"/>
</dbReference>
<reference evidence="8" key="1">
    <citation type="journal article" date="2019" name="Int. J. Syst. Evol. Microbiol.">
        <title>The Global Catalogue of Microorganisms (GCM) 10K type strain sequencing project: providing services to taxonomists for standard genome sequencing and annotation.</title>
        <authorList>
            <consortium name="The Broad Institute Genomics Platform"/>
            <consortium name="The Broad Institute Genome Sequencing Center for Infectious Disease"/>
            <person name="Wu L."/>
            <person name="Ma J."/>
        </authorList>
    </citation>
    <scope>NUCLEOTIDE SEQUENCE [LARGE SCALE GENOMIC DNA]</scope>
    <source>
        <strain evidence="8">CECT 8472</strain>
    </source>
</reference>
<comment type="pathway">
    <text evidence="2">Glycan metabolism; osmoregulated periplasmic glucan (OPG) biosynthesis.</text>
</comment>
<dbReference type="InterPro" id="IPR014718">
    <property type="entry name" value="GH-type_carb-bd"/>
</dbReference>
<dbReference type="PANTHER" id="PTHR30504">
    <property type="entry name" value="GLUCANS BIOSYNTHESIS PROTEIN"/>
    <property type="match status" value="1"/>
</dbReference>
<evidence type="ECO:0000256" key="4">
    <source>
        <dbReference type="ARBA" id="ARBA00022729"/>
    </source>
</evidence>
<evidence type="ECO:0000256" key="2">
    <source>
        <dbReference type="ARBA" id="ARBA00005001"/>
    </source>
</evidence>
<comment type="similarity">
    <text evidence="3">Belongs to the OpgD/OpgG family.</text>
</comment>
<protein>
    <submittedName>
        <fullName evidence="7">Glucan biosynthesis protein</fullName>
    </submittedName>
</protein>
<dbReference type="PROSITE" id="PS51318">
    <property type="entry name" value="TAT"/>
    <property type="match status" value="1"/>
</dbReference>
<keyword evidence="5" id="KW-0574">Periplasm</keyword>
<evidence type="ECO:0000259" key="6">
    <source>
        <dbReference type="Pfam" id="PF04349"/>
    </source>
</evidence>
<dbReference type="InterPro" id="IPR014756">
    <property type="entry name" value="Ig_E-set"/>
</dbReference>
<gene>
    <name evidence="7" type="ORF">ACFOW6_12785</name>
</gene>
<evidence type="ECO:0000256" key="1">
    <source>
        <dbReference type="ARBA" id="ARBA00004418"/>
    </source>
</evidence>
<evidence type="ECO:0000313" key="8">
    <source>
        <dbReference type="Proteomes" id="UP001595799"/>
    </source>
</evidence>
<dbReference type="InterPro" id="IPR011013">
    <property type="entry name" value="Gal_mutarotase_sf_dom"/>
</dbReference>
<dbReference type="EMBL" id="JBHSCW010000007">
    <property type="protein sequence ID" value="MFC4352418.1"/>
    <property type="molecule type" value="Genomic_DNA"/>
</dbReference>
<dbReference type="Gene3D" id="2.60.40.10">
    <property type="entry name" value="Immunoglobulins"/>
    <property type="match status" value="1"/>
</dbReference>
<dbReference type="SUPFAM" id="SSF81296">
    <property type="entry name" value="E set domains"/>
    <property type="match status" value="1"/>
</dbReference>
<dbReference type="SUPFAM" id="SSF74650">
    <property type="entry name" value="Galactose mutarotase-like"/>
    <property type="match status" value="1"/>
</dbReference>
<feature type="domain" description="Glucan biosynthesis periplasmic MdoG C-terminal" evidence="6">
    <location>
        <begin position="43"/>
        <end position="522"/>
    </location>
</feature>
<dbReference type="Gene3D" id="2.70.98.10">
    <property type="match status" value="1"/>
</dbReference>
<evidence type="ECO:0000313" key="7">
    <source>
        <dbReference type="EMBL" id="MFC4352418.1"/>
    </source>
</evidence>
<dbReference type="RefSeq" id="WP_382422770.1">
    <property type="nucleotide sequence ID" value="NZ_JBHSCW010000007.1"/>
</dbReference>
<sequence length="528" mass="60002">MASLTRRRLMQSAAATALLASLVTPGHPLRAASGLEFGPEEDFSFDTLIERARQRAQDEYEPPYRPAPDVVQEIDYDAHGAIHFDKDIALYGEGPGVYPVSLFHLGRFFPKRVRIHALQDGKAREILYNPDYFDMPENSPARQMPDDSGFAGFRLHEARQRDDWKTQDWVAFLGASYFRAIGELGQYGLSARGIAVNTATGGPEEFPDFTEFYIASAPNREEAVRVYALLEGPSLTGAFRFEIRRTDGVLMEVDSHLFTRRAIERFGIAPLTSMFWYGEYNRPKMVDWRPEVHDSDGLALWTGNNERIWRPLNNPPRTVVSSFMDRDPRGFGLLQRDRDPENYLDGVNYHRRPSLWVEPLDDWGAGSVQLVELTTDDEIHDNIVAFWVPEEPVEAGAAYHFRYRLHWLAEEPYPNEELAQVAATRIGRGGEAGTQRPEGVWKFVVEFEGKVLRGRDADTAPEMEVSASRGDISNRSTEQVPDSNRWRAIFDLDAGGEEPVELRLFLKDSDNGPLSETWLYQFHLPESA</sequence>
<dbReference type="PIRSF" id="PIRSF006281">
    <property type="entry name" value="MdoG"/>
    <property type="match status" value="1"/>
</dbReference>
<dbReference type="InterPro" id="IPR007444">
    <property type="entry name" value="Glucan_biosyn_MdoG_C"/>
</dbReference>
<keyword evidence="8" id="KW-1185">Reference proteome</keyword>
<comment type="subcellular location">
    <subcellularLocation>
        <location evidence="1">Periplasm</location>
    </subcellularLocation>
</comment>
<name>A0ABV8UMA4_9PROT</name>
<dbReference type="Proteomes" id="UP001595799">
    <property type="component" value="Unassembled WGS sequence"/>
</dbReference>
<organism evidence="7 8">
    <name type="scientific">Fodinicurvata halophila</name>
    <dbReference type="NCBI Taxonomy" id="1419723"/>
    <lineage>
        <taxon>Bacteria</taxon>
        <taxon>Pseudomonadati</taxon>
        <taxon>Pseudomonadota</taxon>
        <taxon>Alphaproteobacteria</taxon>
        <taxon>Rhodospirillales</taxon>
        <taxon>Rhodovibrionaceae</taxon>
        <taxon>Fodinicurvata</taxon>
    </lineage>
</organism>
<keyword evidence="4" id="KW-0732">Signal</keyword>